<reference evidence="5" key="1">
    <citation type="journal article" date="2019" name="Int. J. Syst. Evol. Microbiol.">
        <title>The Global Catalogue of Microorganisms (GCM) 10K type strain sequencing project: providing services to taxonomists for standard genome sequencing and annotation.</title>
        <authorList>
            <consortium name="The Broad Institute Genomics Platform"/>
            <consortium name="The Broad Institute Genome Sequencing Center for Infectious Disease"/>
            <person name="Wu L."/>
            <person name="Ma J."/>
        </authorList>
    </citation>
    <scope>NUCLEOTIDE SEQUENCE [LARGE SCALE GENOMIC DNA]</scope>
    <source>
        <strain evidence="5">XZYJT-10</strain>
    </source>
</reference>
<keyword evidence="5" id="KW-1185">Reference proteome</keyword>
<comment type="caution">
    <text evidence="4">The sequence shown here is derived from an EMBL/GenBank/DDBJ whole genome shotgun (WGS) entry which is preliminary data.</text>
</comment>
<accession>A0ABW2HZ20</accession>
<gene>
    <name evidence="4" type="ORF">ACFQS1_30850</name>
</gene>
<dbReference type="EMBL" id="JBHTBJ010000032">
    <property type="protein sequence ID" value="MFC7278403.1"/>
    <property type="molecule type" value="Genomic_DNA"/>
</dbReference>
<evidence type="ECO:0000313" key="5">
    <source>
        <dbReference type="Proteomes" id="UP001596548"/>
    </source>
</evidence>
<dbReference type="RefSeq" id="WP_378975212.1">
    <property type="nucleotide sequence ID" value="NZ_JBHTBJ010000032.1"/>
</dbReference>
<feature type="domain" description="HTH tetR-type" evidence="3">
    <location>
        <begin position="3"/>
        <end position="63"/>
    </location>
</feature>
<dbReference type="PROSITE" id="PS50977">
    <property type="entry name" value="HTH_TETR_2"/>
    <property type="match status" value="1"/>
</dbReference>
<feature type="DNA-binding region" description="H-T-H motif" evidence="2">
    <location>
        <begin position="26"/>
        <end position="45"/>
    </location>
</feature>
<sequence>MPSDSRETLLTKVMDAVARDGLADRSLREIAASVGTSHRMLIYHFGSREGLLAAIVEAMEARQRAALAGDDPHEVMASVWERVSSPEVRPFVRLFFEVFALSLRGDAPSAGGDSPSTGGDAPATLGNSLTEPWLEEAAVVAERLGVAPDRAALRLGVAVTRGLLLDLLAGAPKEEVDEAYAYFMRLYESRG</sequence>
<proteinExistence type="predicted"/>
<organism evidence="4 5">
    <name type="scientific">Paractinoplanes rhizophilus</name>
    <dbReference type="NCBI Taxonomy" id="1416877"/>
    <lineage>
        <taxon>Bacteria</taxon>
        <taxon>Bacillati</taxon>
        <taxon>Actinomycetota</taxon>
        <taxon>Actinomycetes</taxon>
        <taxon>Micromonosporales</taxon>
        <taxon>Micromonosporaceae</taxon>
        <taxon>Paractinoplanes</taxon>
    </lineage>
</organism>
<evidence type="ECO:0000256" key="1">
    <source>
        <dbReference type="ARBA" id="ARBA00023125"/>
    </source>
</evidence>
<dbReference type="SUPFAM" id="SSF46689">
    <property type="entry name" value="Homeodomain-like"/>
    <property type="match status" value="1"/>
</dbReference>
<evidence type="ECO:0000259" key="3">
    <source>
        <dbReference type="PROSITE" id="PS50977"/>
    </source>
</evidence>
<dbReference type="Gene3D" id="1.10.357.10">
    <property type="entry name" value="Tetracycline Repressor, domain 2"/>
    <property type="match status" value="1"/>
</dbReference>
<evidence type="ECO:0000256" key="2">
    <source>
        <dbReference type="PROSITE-ProRule" id="PRU00335"/>
    </source>
</evidence>
<dbReference type="InterPro" id="IPR009057">
    <property type="entry name" value="Homeodomain-like_sf"/>
</dbReference>
<dbReference type="Proteomes" id="UP001596548">
    <property type="component" value="Unassembled WGS sequence"/>
</dbReference>
<dbReference type="Pfam" id="PF00440">
    <property type="entry name" value="TetR_N"/>
    <property type="match status" value="1"/>
</dbReference>
<keyword evidence="1 2" id="KW-0238">DNA-binding</keyword>
<evidence type="ECO:0000313" key="4">
    <source>
        <dbReference type="EMBL" id="MFC7278403.1"/>
    </source>
</evidence>
<name>A0ABW2HZ20_9ACTN</name>
<protein>
    <submittedName>
        <fullName evidence="4">TetR/AcrR family transcriptional regulator</fullName>
    </submittedName>
</protein>
<dbReference type="InterPro" id="IPR001647">
    <property type="entry name" value="HTH_TetR"/>
</dbReference>